<reference evidence="1" key="2">
    <citation type="submission" date="2025-05" db="UniProtKB">
        <authorList>
            <consortium name="EnsemblMetazoa"/>
        </authorList>
    </citation>
    <scope>IDENTIFICATION</scope>
    <source>
        <strain evidence="1">Foshan</strain>
    </source>
</reference>
<evidence type="ECO:0000313" key="2">
    <source>
        <dbReference type="Proteomes" id="UP000069940"/>
    </source>
</evidence>
<sequence length="218" mass="25753">MTYFYSVLQIDSDFEQLFGKCEKLFNDWEQFSEKFLKYVRSAEIKDDRSLQLLRHLQEAPVCQAGRELIVSYVFQALIKPTRRAGGKLPTILEAQFEVCCLCQTNDEYLEDLQALRRDCEAAKIQLTPRIYAVGCLENIDSLYVVTGKFEYKLPSFLRCLDVIIKLKHVLDYHFSDSCEAYWCFLTRFFYGIDYRRKSKNSQLLQLIKYLESQCEEDQ</sequence>
<keyword evidence="2" id="KW-1185">Reference proteome</keyword>
<dbReference type="RefSeq" id="XP_062712482.1">
    <property type="nucleotide sequence ID" value="XM_062856498.1"/>
</dbReference>
<dbReference type="GeneID" id="134289855"/>
<name>A0ABM1Y5D3_AEDAL</name>
<dbReference type="Proteomes" id="UP000069940">
    <property type="component" value="Unassembled WGS sequence"/>
</dbReference>
<accession>A0ABM1Y5D3</accession>
<evidence type="ECO:0000313" key="1">
    <source>
        <dbReference type="EnsemblMetazoa" id="AALFPA23_005887.P7579"/>
    </source>
</evidence>
<dbReference type="EnsemblMetazoa" id="AALFPA23_005887.R7579">
    <property type="protein sequence ID" value="AALFPA23_005887.P7579"/>
    <property type="gene ID" value="AALFPA23_005887"/>
</dbReference>
<proteinExistence type="predicted"/>
<reference evidence="2" key="1">
    <citation type="journal article" date="2015" name="Proc. Natl. Acad. Sci. U.S.A.">
        <title>Genome sequence of the Asian Tiger mosquito, Aedes albopictus, reveals insights into its biology, genetics, and evolution.</title>
        <authorList>
            <person name="Chen X.G."/>
            <person name="Jiang X."/>
            <person name="Gu J."/>
            <person name="Xu M."/>
            <person name="Wu Y."/>
            <person name="Deng Y."/>
            <person name="Zhang C."/>
            <person name="Bonizzoni M."/>
            <person name="Dermauw W."/>
            <person name="Vontas J."/>
            <person name="Armbruster P."/>
            <person name="Huang X."/>
            <person name="Yang Y."/>
            <person name="Zhang H."/>
            <person name="He W."/>
            <person name="Peng H."/>
            <person name="Liu Y."/>
            <person name="Wu K."/>
            <person name="Chen J."/>
            <person name="Lirakis M."/>
            <person name="Topalis P."/>
            <person name="Van Leeuwen T."/>
            <person name="Hall A.B."/>
            <person name="Jiang X."/>
            <person name="Thorpe C."/>
            <person name="Mueller R.L."/>
            <person name="Sun C."/>
            <person name="Waterhouse R.M."/>
            <person name="Yan G."/>
            <person name="Tu Z.J."/>
            <person name="Fang X."/>
            <person name="James A.A."/>
        </authorList>
    </citation>
    <scope>NUCLEOTIDE SEQUENCE [LARGE SCALE GENOMIC DNA]</scope>
    <source>
        <strain evidence="2">Foshan</strain>
    </source>
</reference>
<organism evidence="1 2">
    <name type="scientific">Aedes albopictus</name>
    <name type="common">Asian tiger mosquito</name>
    <name type="synonym">Stegomyia albopicta</name>
    <dbReference type="NCBI Taxonomy" id="7160"/>
    <lineage>
        <taxon>Eukaryota</taxon>
        <taxon>Metazoa</taxon>
        <taxon>Ecdysozoa</taxon>
        <taxon>Arthropoda</taxon>
        <taxon>Hexapoda</taxon>
        <taxon>Insecta</taxon>
        <taxon>Pterygota</taxon>
        <taxon>Neoptera</taxon>
        <taxon>Endopterygota</taxon>
        <taxon>Diptera</taxon>
        <taxon>Nematocera</taxon>
        <taxon>Culicoidea</taxon>
        <taxon>Culicidae</taxon>
        <taxon>Culicinae</taxon>
        <taxon>Aedini</taxon>
        <taxon>Aedes</taxon>
        <taxon>Stegomyia</taxon>
    </lineage>
</organism>
<protein>
    <submittedName>
        <fullName evidence="1">Uncharacterized protein</fullName>
    </submittedName>
</protein>